<evidence type="ECO:0000313" key="7">
    <source>
        <dbReference type="EMBL" id="KAG0255640.1"/>
    </source>
</evidence>
<reference evidence="7" key="1">
    <citation type="journal article" date="2020" name="Fungal Divers.">
        <title>Resolving the Mortierellaceae phylogeny through synthesis of multi-gene phylogenetics and phylogenomics.</title>
        <authorList>
            <person name="Vandepol N."/>
            <person name="Liber J."/>
            <person name="Desiro A."/>
            <person name="Na H."/>
            <person name="Kennedy M."/>
            <person name="Barry K."/>
            <person name="Grigoriev I.V."/>
            <person name="Miller A.N."/>
            <person name="O'Donnell K."/>
            <person name="Stajich J.E."/>
            <person name="Bonito G."/>
        </authorList>
    </citation>
    <scope>NUCLEOTIDE SEQUENCE</scope>
    <source>
        <strain evidence="7">KOD948</strain>
    </source>
</reference>
<dbReference type="GO" id="GO:0071949">
    <property type="term" value="F:FAD binding"/>
    <property type="evidence" value="ECO:0007669"/>
    <property type="project" value="InterPro"/>
</dbReference>
<dbReference type="InterPro" id="IPR002938">
    <property type="entry name" value="FAD-bd"/>
</dbReference>
<dbReference type="SUPFAM" id="SSF51905">
    <property type="entry name" value="FAD/NAD(P)-binding domain"/>
    <property type="match status" value="1"/>
</dbReference>
<accession>A0A9P6Q075</accession>
<dbReference type="EMBL" id="JAAAJA010000339">
    <property type="protein sequence ID" value="KAG0255640.1"/>
    <property type="molecule type" value="Genomic_DNA"/>
</dbReference>
<dbReference type="GO" id="GO:0004497">
    <property type="term" value="F:monooxygenase activity"/>
    <property type="evidence" value="ECO:0007669"/>
    <property type="project" value="InterPro"/>
</dbReference>
<evidence type="ECO:0000256" key="3">
    <source>
        <dbReference type="ARBA" id="ARBA00022827"/>
    </source>
</evidence>
<evidence type="ECO:0000256" key="2">
    <source>
        <dbReference type="ARBA" id="ARBA00022630"/>
    </source>
</evidence>
<name>A0A9P6Q075_9FUNG</name>
<dbReference type="InterPro" id="IPR036188">
    <property type="entry name" value="FAD/NAD-bd_sf"/>
</dbReference>
<keyword evidence="4" id="KW-0560">Oxidoreductase</keyword>
<dbReference type="InterPro" id="IPR050562">
    <property type="entry name" value="FAD_mOase_fung"/>
</dbReference>
<comment type="similarity">
    <text evidence="1">Belongs to the paxM FAD-dependent monooxygenase family.</text>
</comment>
<protein>
    <recommendedName>
        <fullName evidence="6">FAD-binding domain-containing protein</fullName>
    </recommendedName>
</protein>
<keyword evidence="2" id="KW-0285">Flavoprotein</keyword>
<dbReference type="PANTHER" id="PTHR47356">
    <property type="entry name" value="FAD-DEPENDENT MONOOXYGENASE ASQG-RELATED"/>
    <property type="match status" value="1"/>
</dbReference>
<keyword evidence="5" id="KW-0472">Membrane</keyword>
<dbReference type="Proteomes" id="UP000726737">
    <property type="component" value="Unassembled WGS sequence"/>
</dbReference>
<dbReference type="OrthoDB" id="655030at2759"/>
<dbReference type="Gene3D" id="3.50.50.60">
    <property type="entry name" value="FAD/NAD(P)-binding domain"/>
    <property type="match status" value="1"/>
</dbReference>
<sequence length="471" mass="52648">MTEPSPKVLIVGGGIAGLLLGILLERANIPYLIFERAPEIKPLGSIISLNANILTVFEQLGMMDEMLAVSYPCYSMSMFQGDMTPIAHVKMKGVKELVGYDYLLLSRPDLYNLLYSKIPKEKVYFGKKILSLQQDENGVMIRAADSTTYHGGILVGADGAYSSVRQSLYKEMQKKNALPADDAKDISVSFSMLVGTTNSLDQDSHEHFKDQFSHYSFMVGKDCPYTWSIMTIPGNRICWNVQLQRDTSSSEDESFCNSEWSSEANRGMLTEVSEFQTPYGKLSKLIEATDKDKISKVFLEGRMFETWYHGRTVLIGDAAHKMLPSSGQGAVNALQDAVVLANCLYEMTAATPEAIIDAFKDFKDQRHPHVLSQYNASKTSAKFAYGQKWWERMMRHILFNYLPEFIHQKTIARDLAYRPQVAFLPLIPNHGTSPAHPQKLSKKYAELQKKQQAASVDNATTVTPSATAAAL</sequence>
<evidence type="ECO:0000259" key="6">
    <source>
        <dbReference type="Pfam" id="PF01494"/>
    </source>
</evidence>
<feature type="domain" description="FAD-binding" evidence="6">
    <location>
        <begin position="7"/>
        <end position="360"/>
    </location>
</feature>
<dbReference type="PRINTS" id="PR00420">
    <property type="entry name" value="RNGMNOXGNASE"/>
</dbReference>
<keyword evidence="5" id="KW-1133">Transmembrane helix</keyword>
<feature type="transmembrane region" description="Helical" evidence="5">
    <location>
        <begin position="6"/>
        <end position="24"/>
    </location>
</feature>
<organism evidence="7 8">
    <name type="scientific">Mortierella polycephala</name>
    <dbReference type="NCBI Taxonomy" id="41804"/>
    <lineage>
        <taxon>Eukaryota</taxon>
        <taxon>Fungi</taxon>
        <taxon>Fungi incertae sedis</taxon>
        <taxon>Mucoromycota</taxon>
        <taxon>Mortierellomycotina</taxon>
        <taxon>Mortierellomycetes</taxon>
        <taxon>Mortierellales</taxon>
        <taxon>Mortierellaceae</taxon>
        <taxon>Mortierella</taxon>
    </lineage>
</organism>
<keyword evidence="5" id="KW-0812">Transmembrane</keyword>
<evidence type="ECO:0000313" key="8">
    <source>
        <dbReference type="Proteomes" id="UP000726737"/>
    </source>
</evidence>
<evidence type="ECO:0000256" key="4">
    <source>
        <dbReference type="ARBA" id="ARBA00023002"/>
    </source>
</evidence>
<evidence type="ECO:0000256" key="5">
    <source>
        <dbReference type="SAM" id="Phobius"/>
    </source>
</evidence>
<keyword evidence="3" id="KW-0274">FAD</keyword>
<proteinExistence type="inferred from homology"/>
<dbReference type="PANTHER" id="PTHR47356:SF2">
    <property type="entry name" value="FAD-BINDING DOMAIN-CONTAINING PROTEIN-RELATED"/>
    <property type="match status" value="1"/>
</dbReference>
<comment type="caution">
    <text evidence="7">The sequence shown here is derived from an EMBL/GenBank/DDBJ whole genome shotgun (WGS) entry which is preliminary data.</text>
</comment>
<dbReference type="Pfam" id="PF01494">
    <property type="entry name" value="FAD_binding_3"/>
    <property type="match status" value="1"/>
</dbReference>
<evidence type="ECO:0000256" key="1">
    <source>
        <dbReference type="ARBA" id="ARBA00007992"/>
    </source>
</evidence>
<keyword evidence="8" id="KW-1185">Reference proteome</keyword>
<gene>
    <name evidence="7" type="ORF">BG011_005004</name>
</gene>
<dbReference type="AlphaFoldDB" id="A0A9P6Q075"/>